<comment type="caution">
    <text evidence="1">The sequence shown here is derived from an EMBL/GenBank/DDBJ whole genome shotgun (WGS) entry which is preliminary data.</text>
</comment>
<evidence type="ECO:0000313" key="1">
    <source>
        <dbReference type="EMBL" id="MCS3711587.1"/>
    </source>
</evidence>
<proteinExistence type="predicted"/>
<accession>A0A9X2Q4U7</accession>
<protein>
    <submittedName>
        <fullName evidence="1">Uncharacterized protein</fullName>
    </submittedName>
</protein>
<reference evidence="1" key="1">
    <citation type="submission" date="2022-08" db="EMBL/GenBank/DDBJ databases">
        <title>Genomic Encyclopedia of Type Strains, Phase V (KMG-V): Genome sequencing to study the core and pangenomes of soil and plant-associated prokaryotes.</title>
        <authorList>
            <person name="Whitman W."/>
        </authorList>
    </citation>
    <scope>NUCLEOTIDE SEQUENCE</scope>
    <source>
        <strain evidence="1">SP3049</strain>
    </source>
</reference>
<gene>
    <name evidence="1" type="ORF">GGP61_003220</name>
</gene>
<organism evidence="1 2">
    <name type="scientific">Salinibacter ruber</name>
    <dbReference type="NCBI Taxonomy" id="146919"/>
    <lineage>
        <taxon>Bacteria</taxon>
        <taxon>Pseudomonadati</taxon>
        <taxon>Rhodothermota</taxon>
        <taxon>Rhodothermia</taxon>
        <taxon>Rhodothermales</taxon>
        <taxon>Salinibacteraceae</taxon>
        <taxon>Salinibacter</taxon>
    </lineage>
</organism>
<dbReference type="RefSeq" id="WP_259124429.1">
    <property type="nucleotide sequence ID" value="NZ_JANUAE010000015.1"/>
</dbReference>
<sequence length="233" mass="26255">MVISPSTEASEETDWTEVFEEKFHGIETPTIRVKDFYVVQANRRANRLLQMPVGEKMTDIFDIDGGFGEGSYETCPVVNDGEAVGNHISGARFRLLAIPSFWDSLGVVIYAIPQEEEELDFAYESVTPEDFSGTGRLSEFDEEQRRYVENKSAEYVQRAEKEALSAIMRRFNNSCEENDTRELPKEEIEAVVQALLQIGMVFSGATELMQKIIDRSGLGGNLKIICGRLIHVN</sequence>
<evidence type="ECO:0000313" key="2">
    <source>
        <dbReference type="Proteomes" id="UP001155057"/>
    </source>
</evidence>
<name>A0A9X2Q4U7_9BACT</name>
<dbReference type="Proteomes" id="UP001155057">
    <property type="component" value="Unassembled WGS sequence"/>
</dbReference>
<dbReference type="EMBL" id="JANUAE010000015">
    <property type="protein sequence ID" value="MCS3711587.1"/>
    <property type="molecule type" value="Genomic_DNA"/>
</dbReference>
<dbReference type="AlphaFoldDB" id="A0A9X2Q4U7"/>